<accession>X1D0M6</accession>
<gene>
    <name evidence="1" type="ORF">S01H4_56514</name>
</gene>
<comment type="caution">
    <text evidence="1">The sequence shown here is derived from an EMBL/GenBank/DDBJ whole genome shotgun (WGS) entry which is preliminary data.</text>
</comment>
<dbReference type="EMBL" id="BART01032753">
    <property type="protein sequence ID" value="GAH14371.1"/>
    <property type="molecule type" value="Genomic_DNA"/>
</dbReference>
<evidence type="ECO:0000313" key="1">
    <source>
        <dbReference type="EMBL" id="GAH14371.1"/>
    </source>
</evidence>
<dbReference type="AlphaFoldDB" id="X1D0M6"/>
<protein>
    <submittedName>
        <fullName evidence="1">Uncharacterized protein</fullName>
    </submittedName>
</protein>
<name>X1D0M6_9ZZZZ</name>
<reference evidence="1" key="1">
    <citation type="journal article" date="2014" name="Front. Microbiol.">
        <title>High frequency of phylogenetically diverse reductive dehalogenase-homologous genes in deep subseafloor sedimentary metagenomes.</title>
        <authorList>
            <person name="Kawai M."/>
            <person name="Futagami T."/>
            <person name="Toyoda A."/>
            <person name="Takaki Y."/>
            <person name="Nishi S."/>
            <person name="Hori S."/>
            <person name="Arai W."/>
            <person name="Tsubouchi T."/>
            <person name="Morono Y."/>
            <person name="Uchiyama I."/>
            <person name="Ito T."/>
            <person name="Fujiyama A."/>
            <person name="Inagaki F."/>
            <person name="Takami H."/>
        </authorList>
    </citation>
    <scope>NUCLEOTIDE SEQUENCE</scope>
    <source>
        <strain evidence="1">Expedition CK06-06</strain>
    </source>
</reference>
<sequence length="74" mass="8380">MNRLIPLTDKMHLNPAFPGIKESIVLKPLELKIAIEFPIDSLEQIEVESSGYALFIIIGTVKHSRVFLQVYADK</sequence>
<proteinExistence type="predicted"/>
<organism evidence="1">
    <name type="scientific">marine sediment metagenome</name>
    <dbReference type="NCBI Taxonomy" id="412755"/>
    <lineage>
        <taxon>unclassified sequences</taxon>
        <taxon>metagenomes</taxon>
        <taxon>ecological metagenomes</taxon>
    </lineage>
</organism>